<comment type="subunit">
    <text evidence="11">Heterotetramer of 2 PyrK and 2 PyrD type B subunits.</text>
</comment>
<comment type="caution">
    <text evidence="11">Lacks conserved residue(s) required for the propagation of feature annotation.</text>
</comment>
<organism evidence="15 16">
    <name type="scientific">Desulfonema limicola</name>
    <dbReference type="NCBI Taxonomy" id="45656"/>
    <lineage>
        <taxon>Bacteria</taxon>
        <taxon>Pseudomonadati</taxon>
        <taxon>Thermodesulfobacteriota</taxon>
        <taxon>Desulfobacteria</taxon>
        <taxon>Desulfobacterales</taxon>
        <taxon>Desulfococcaceae</taxon>
        <taxon>Desulfonema</taxon>
    </lineage>
</organism>
<comment type="function">
    <text evidence="11">Responsible for channeling the electrons from the oxidation of dihydroorotate from the FMN redox center in the PyrD type B subunit to the ultimate electron acceptor NAD(+).</text>
</comment>
<gene>
    <name evidence="11 15" type="primary">pyrK</name>
    <name evidence="15" type="ORF">dnl_00760</name>
</gene>
<dbReference type="GO" id="GO:0009055">
    <property type="term" value="F:electron transfer activity"/>
    <property type="evidence" value="ECO:0007669"/>
    <property type="project" value="UniProtKB-UniRule"/>
</dbReference>
<dbReference type="Pfam" id="PF10418">
    <property type="entry name" value="DHODB_Fe-S_bind"/>
    <property type="match status" value="1"/>
</dbReference>
<dbReference type="InterPro" id="IPR012165">
    <property type="entry name" value="Cyt_c3_hydrogenase_gsu"/>
</dbReference>
<evidence type="ECO:0000313" key="15">
    <source>
        <dbReference type="EMBL" id="QTA77878.1"/>
    </source>
</evidence>
<dbReference type="Pfam" id="PF00175">
    <property type="entry name" value="NAD_binding_1"/>
    <property type="match status" value="1"/>
</dbReference>
<keyword evidence="5 11" id="KW-0479">Metal-binding</keyword>
<keyword evidence="10 11" id="KW-0411">Iron-sulfur</keyword>
<dbReference type="PANTHER" id="PTHR43513:SF3">
    <property type="entry name" value="DIHYDROOROTATE DEHYDROGENASE B (NAD(+)), ELECTRON TRANSFER SUBUNIT-RELATED"/>
    <property type="match status" value="1"/>
</dbReference>
<dbReference type="Proteomes" id="UP000663720">
    <property type="component" value="Chromosome"/>
</dbReference>
<evidence type="ECO:0000256" key="9">
    <source>
        <dbReference type="ARBA" id="ARBA00023004"/>
    </source>
</evidence>
<dbReference type="InterPro" id="IPR017927">
    <property type="entry name" value="FAD-bd_FR_type"/>
</dbReference>
<dbReference type="InterPro" id="IPR001433">
    <property type="entry name" value="OxRdtase_FAD/NAD-bd"/>
</dbReference>
<dbReference type="RefSeq" id="WP_207689800.1">
    <property type="nucleotide sequence ID" value="NZ_CP061799.1"/>
</dbReference>
<dbReference type="GO" id="GO:0051537">
    <property type="term" value="F:2 iron, 2 sulfur cluster binding"/>
    <property type="evidence" value="ECO:0007669"/>
    <property type="project" value="UniProtKB-KW"/>
</dbReference>
<dbReference type="Gene3D" id="2.40.30.10">
    <property type="entry name" value="Translation factors"/>
    <property type="match status" value="1"/>
</dbReference>
<dbReference type="InterPro" id="IPR050353">
    <property type="entry name" value="PyrK_electron_transfer"/>
</dbReference>
<dbReference type="GO" id="GO:0016491">
    <property type="term" value="F:oxidoreductase activity"/>
    <property type="evidence" value="ECO:0007669"/>
    <property type="project" value="InterPro"/>
</dbReference>
<dbReference type="AlphaFoldDB" id="A0A975GE52"/>
<dbReference type="SUPFAM" id="SSF63380">
    <property type="entry name" value="Riboflavin synthase domain-like"/>
    <property type="match status" value="1"/>
</dbReference>
<accession>A0A975GE52</accession>
<feature type="binding site" evidence="11 13">
    <location>
        <position position="235"/>
    </location>
    <ligand>
        <name>[2Fe-2S] cluster</name>
        <dbReference type="ChEBI" id="CHEBI:190135"/>
    </ligand>
</feature>
<feature type="binding site" evidence="11 13">
    <location>
        <position position="230"/>
    </location>
    <ligand>
        <name>[2Fe-2S] cluster</name>
        <dbReference type="ChEBI" id="CHEBI:190135"/>
    </ligand>
</feature>
<evidence type="ECO:0000259" key="14">
    <source>
        <dbReference type="PROSITE" id="PS51384"/>
    </source>
</evidence>
<proteinExistence type="inferred from homology"/>
<evidence type="ECO:0000256" key="7">
    <source>
        <dbReference type="ARBA" id="ARBA00022975"/>
    </source>
</evidence>
<dbReference type="GO" id="GO:0050660">
    <property type="term" value="F:flavin adenine dinucleotide binding"/>
    <property type="evidence" value="ECO:0007669"/>
    <property type="project" value="InterPro"/>
</dbReference>
<evidence type="ECO:0000256" key="12">
    <source>
        <dbReference type="PIRSR" id="PIRSR006816-1"/>
    </source>
</evidence>
<dbReference type="InterPro" id="IPR039261">
    <property type="entry name" value="FNR_nucleotide-bd"/>
</dbReference>
<evidence type="ECO:0000256" key="13">
    <source>
        <dbReference type="PIRSR" id="PIRSR006816-2"/>
    </source>
</evidence>
<evidence type="ECO:0000256" key="5">
    <source>
        <dbReference type="ARBA" id="ARBA00022723"/>
    </source>
</evidence>
<evidence type="ECO:0000256" key="8">
    <source>
        <dbReference type="ARBA" id="ARBA00022982"/>
    </source>
</evidence>
<keyword evidence="8 11" id="KW-0249">Electron transport</keyword>
<dbReference type="GO" id="GO:0046872">
    <property type="term" value="F:metal ion binding"/>
    <property type="evidence" value="ECO:0007669"/>
    <property type="project" value="UniProtKB-KW"/>
</dbReference>
<dbReference type="CDD" id="cd06218">
    <property type="entry name" value="DHOD_e_trans"/>
    <property type="match status" value="1"/>
</dbReference>
<dbReference type="InterPro" id="IPR019480">
    <property type="entry name" value="Dihydroorotate_DH_Fe-S-bd"/>
</dbReference>
<feature type="binding site" evidence="11 13">
    <location>
        <position position="253"/>
    </location>
    <ligand>
        <name>[2Fe-2S] cluster</name>
        <dbReference type="ChEBI" id="CHEBI:190135"/>
    </ligand>
</feature>
<evidence type="ECO:0000256" key="4">
    <source>
        <dbReference type="ARBA" id="ARBA00022714"/>
    </source>
</evidence>
<keyword evidence="3 11" id="KW-0285">Flavoprotein</keyword>
<feature type="binding site" evidence="11 12">
    <location>
        <begin position="79"/>
        <end position="80"/>
    </location>
    <ligand>
        <name>FAD</name>
        <dbReference type="ChEBI" id="CHEBI:57692"/>
    </ligand>
</feature>
<comment type="pathway">
    <text evidence="11">Pyrimidine metabolism; UMP biosynthesis via de novo pathway; orotate from (S)-dihydroorotate (NAD(+) route): step 1/1.</text>
</comment>
<comment type="cofactor">
    <cofactor evidence="11">
        <name>[2Fe-2S] cluster</name>
        <dbReference type="ChEBI" id="CHEBI:190135"/>
    </cofactor>
    <text evidence="11">Binds 1 [2Fe-2S] cluster per subunit.</text>
</comment>
<dbReference type="PROSITE" id="PS51384">
    <property type="entry name" value="FAD_FR"/>
    <property type="match status" value="1"/>
</dbReference>
<reference evidence="15" key="1">
    <citation type="journal article" date="2021" name="Microb. Physiol.">
        <title>Proteogenomic Insights into the Physiology of Marine, Sulfate-Reducing, Filamentous Desulfonema limicola and Desulfonema magnum.</title>
        <authorList>
            <person name="Schnaars V."/>
            <person name="Wohlbrand L."/>
            <person name="Scheve S."/>
            <person name="Hinrichs C."/>
            <person name="Reinhardt R."/>
            <person name="Rabus R."/>
        </authorList>
    </citation>
    <scope>NUCLEOTIDE SEQUENCE</scope>
    <source>
        <strain evidence="15">5ac10</strain>
    </source>
</reference>
<evidence type="ECO:0000256" key="11">
    <source>
        <dbReference type="HAMAP-Rule" id="MF_01211"/>
    </source>
</evidence>
<dbReference type="Gene3D" id="3.40.50.80">
    <property type="entry name" value="Nucleotide-binding domain of ferredoxin-NADP reductase (FNR) module"/>
    <property type="match status" value="1"/>
</dbReference>
<dbReference type="PANTHER" id="PTHR43513">
    <property type="entry name" value="DIHYDROOROTATE DEHYDROGENASE B (NAD(+)), ELECTRON TRANSFER SUBUNIT"/>
    <property type="match status" value="1"/>
</dbReference>
<feature type="domain" description="FAD-binding FR-type" evidence="14">
    <location>
        <begin position="1"/>
        <end position="104"/>
    </location>
</feature>
<comment type="cofactor">
    <cofactor evidence="11 12">
        <name>FAD</name>
        <dbReference type="ChEBI" id="CHEBI:57692"/>
    </cofactor>
    <text evidence="11 12">Binds 1 FAD per subunit.</text>
</comment>
<dbReference type="InterPro" id="IPR017938">
    <property type="entry name" value="Riboflavin_synthase-like_b-brl"/>
</dbReference>
<feature type="binding site" evidence="11 13">
    <location>
        <position position="238"/>
    </location>
    <ligand>
        <name>[2Fe-2S] cluster</name>
        <dbReference type="ChEBI" id="CHEBI:190135"/>
    </ligand>
</feature>
<dbReference type="SUPFAM" id="SSF52343">
    <property type="entry name" value="Ferredoxin reductase-like, C-terminal NADP-linked domain"/>
    <property type="match status" value="1"/>
</dbReference>
<dbReference type="HAMAP" id="MF_01211">
    <property type="entry name" value="DHODB_Fe_S_bind"/>
    <property type="match status" value="1"/>
</dbReference>
<keyword evidence="7 11" id="KW-0665">Pyrimidine biosynthesis</keyword>
<comment type="cofactor">
    <cofactor evidence="13">
        <name>[2Fe-2S] cluster</name>
        <dbReference type="ChEBI" id="CHEBI:190135"/>
    </cofactor>
    <text evidence="13">Binds 1 [2Fe-2S] cluster per subunit.</text>
</comment>
<keyword evidence="9 11" id="KW-0408">Iron</keyword>
<dbReference type="InterPro" id="IPR023455">
    <property type="entry name" value="Dihydroorotate_DHASE_ETsu"/>
</dbReference>
<dbReference type="GO" id="GO:0044205">
    <property type="term" value="P:'de novo' UMP biosynthetic process"/>
    <property type="evidence" value="ECO:0007669"/>
    <property type="project" value="UniProtKB-UniRule"/>
</dbReference>
<comment type="similarity">
    <text evidence="1 11">Belongs to the PyrK family.</text>
</comment>
<keyword evidence="2 11" id="KW-0813">Transport</keyword>
<sequence length="266" mass="28993">MTQKPGKVLWNTIECSGYYKMGIECLAAYSDAKPGQFVMVRISQDLDPMLRRPFSIHRLLKTGNQIQGIEILYKLVGRGTQKLSELKKGDRIELLGPLGNCFTIPDNTRTVFIAAGGIGVAPMYFLTSLFQKNGIDLSESMVFIGGRSKDDLLCMNDFFSIGIKTVHIATDDGSAGEKELVTAPLERAIQNKRPDIIYACGPAPMLKAVSHIAGKYNILCQVSIETIMACGMGACLGCAVHSKENSGKYFHACTDGPVFDAQTIKL</sequence>
<protein>
    <recommendedName>
        <fullName evidence="11">Dihydroorotate dehydrogenase B (NAD(+)), electron transfer subunit</fullName>
    </recommendedName>
    <alternativeName>
        <fullName evidence="11">Dihydroorotate oxidase B, electron transfer subunit</fullName>
    </alternativeName>
</protein>
<evidence type="ECO:0000256" key="3">
    <source>
        <dbReference type="ARBA" id="ARBA00022630"/>
    </source>
</evidence>
<evidence type="ECO:0000256" key="6">
    <source>
        <dbReference type="ARBA" id="ARBA00022827"/>
    </source>
</evidence>
<dbReference type="KEGG" id="dli:dnl_00760"/>
<evidence type="ECO:0000256" key="2">
    <source>
        <dbReference type="ARBA" id="ARBA00022448"/>
    </source>
</evidence>
<evidence type="ECO:0000256" key="1">
    <source>
        <dbReference type="ARBA" id="ARBA00006422"/>
    </source>
</evidence>
<evidence type="ECO:0000256" key="10">
    <source>
        <dbReference type="ARBA" id="ARBA00023014"/>
    </source>
</evidence>
<evidence type="ECO:0000313" key="16">
    <source>
        <dbReference type="Proteomes" id="UP000663720"/>
    </source>
</evidence>
<dbReference type="Gene3D" id="2.10.240.10">
    <property type="entry name" value="Dihydroorotate dehydrogenase, electron transfer subunit"/>
    <property type="match status" value="1"/>
</dbReference>
<keyword evidence="16" id="KW-1185">Reference proteome</keyword>
<name>A0A975GE52_9BACT</name>
<keyword evidence="6 11" id="KW-0274">FAD</keyword>
<keyword evidence="4 11" id="KW-0001">2Fe-2S</keyword>
<dbReference type="EMBL" id="CP061799">
    <property type="protein sequence ID" value="QTA77878.1"/>
    <property type="molecule type" value="Genomic_DNA"/>
</dbReference>
<feature type="binding site" evidence="11 12">
    <location>
        <begin position="52"/>
        <end position="55"/>
    </location>
    <ligand>
        <name>FAD</name>
        <dbReference type="ChEBI" id="CHEBI:57692"/>
    </ligand>
</feature>
<dbReference type="PIRSF" id="PIRSF006816">
    <property type="entry name" value="Cyc3_hyd_g"/>
    <property type="match status" value="1"/>
</dbReference>
<dbReference type="InterPro" id="IPR037117">
    <property type="entry name" value="Dihydroorotate_DH_ele_sf"/>
</dbReference>